<keyword evidence="4" id="KW-0131">Cell cycle</keyword>
<evidence type="ECO:0000313" key="4">
    <source>
        <dbReference type="EMBL" id="TCP63877.1"/>
    </source>
</evidence>
<dbReference type="InterPro" id="IPR036525">
    <property type="entry name" value="Tubulin/FtsZ_GTPase_sf"/>
</dbReference>
<protein>
    <submittedName>
        <fullName evidence="4">Cell division GTPase FtsZ</fullName>
    </submittedName>
</protein>
<dbReference type="Pfam" id="PF00091">
    <property type="entry name" value="Tubulin"/>
    <property type="match status" value="1"/>
</dbReference>
<dbReference type="Gene3D" id="3.40.50.1440">
    <property type="entry name" value="Tubulin/FtsZ, GTPase domain"/>
    <property type="match status" value="1"/>
</dbReference>
<keyword evidence="5" id="KW-1185">Reference proteome</keyword>
<feature type="compositionally biased region" description="Basic residues" evidence="1">
    <location>
        <begin position="510"/>
        <end position="523"/>
    </location>
</feature>
<gene>
    <name evidence="4" type="ORF">EDD73_11424</name>
</gene>
<dbReference type="RefSeq" id="WP_165876416.1">
    <property type="nucleotide sequence ID" value="NZ_JAOQNU010000013.1"/>
</dbReference>
<dbReference type="GO" id="GO:0051301">
    <property type="term" value="P:cell division"/>
    <property type="evidence" value="ECO:0007669"/>
    <property type="project" value="UniProtKB-KW"/>
</dbReference>
<reference evidence="4 5" key="1">
    <citation type="submission" date="2019-03" db="EMBL/GenBank/DDBJ databases">
        <title>Genomic Encyclopedia of Type Strains, Phase IV (KMG-IV): sequencing the most valuable type-strain genomes for metagenomic binning, comparative biology and taxonomic classification.</title>
        <authorList>
            <person name="Goeker M."/>
        </authorList>
    </citation>
    <scope>NUCLEOTIDE SEQUENCE [LARGE SCALE GENOMIC DNA]</scope>
    <source>
        <strain evidence="4 5">DSM 11170</strain>
    </source>
</reference>
<feature type="compositionally biased region" description="Polar residues" evidence="1">
    <location>
        <begin position="413"/>
        <end position="428"/>
    </location>
</feature>
<evidence type="ECO:0000256" key="1">
    <source>
        <dbReference type="SAM" id="MobiDB-lite"/>
    </source>
</evidence>
<dbReference type="InterPro" id="IPR003008">
    <property type="entry name" value="Tubulin_FtsZ_GTPase"/>
</dbReference>
<keyword evidence="4" id="KW-0132">Cell division</keyword>
<comment type="caution">
    <text evidence="4">The sequence shown here is derived from an EMBL/GenBank/DDBJ whole genome shotgun (WGS) entry which is preliminary data.</text>
</comment>
<organism evidence="4 5">
    <name type="scientific">Heliophilum fasciatum</name>
    <dbReference type="NCBI Taxonomy" id="35700"/>
    <lineage>
        <taxon>Bacteria</taxon>
        <taxon>Bacillati</taxon>
        <taxon>Bacillota</taxon>
        <taxon>Clostridia</taxon>
        <taxon>Eubacteriales</taxon>
        <taxon>Heliobacteriaceae</taxon>
        <taxon>Heliophilum</taxon>
    </lineage>
</organism>
<evidence type="ECO:0000259" key="2">
    <source>
        <dbReference type="Pfam" id="PF00091"/>
    </source>
</evidence>
<evidence type="ECO:0000259" key="3">
    <source>
        <dbReference type="Pfam" id="PF22453"/>
    </source>
</evidence>
<feature type="domain" description="Tubulin/FtsZ GTPase" evidence="2">
    <location>
        <begin position="32"/>
        <end position="206"/>
    </location>
</feature>
<dbReference type="Proteomes" id="UP000294813">
    <property type="component" value="Unassembled WGS sequence"/>
</dbReference>
<dbReference type="EMBL" id="SLXT01000014">
    <property type="protein sequence ID" value="TCP63877.1"/>
    <property type="molecule type" value="Genomic_DNA"/>
</dbReference>
<dbReference type="SUPFAM" id="SSF52490">
    <property type="entry name" value="Tubulin nucleotide-binding domain-like"/>
    <property type="match status" value="1"/>
</dbReference>
<proteinExistence type="predicted"/>
<feature type="domain" description="Tubulin-like protein TubZ-like C-terminal" evidence="3">
    <location>
        <begin position="237"/>
        <end position="378"/>
    </location>
</feature>
<dbReference type="AlphaFoldDB" id="A0A4R2RNJ4"/>
<accession>A0A4R2RNJ4</accession>
<dbReference type="GO" id="GO:0005525">
    <property type="term" value="F:GTP binding"/>
    <property type="evidence" value="ECO:0007669"/>
    <property type="project" value="InterPro"/>
</dbReference>
<sequence length="523" mass="56996">MTFRAEHPPAGFSPLQLADFAHPSSQIAISWAVIGLGAGGGKIADTFASIKNQNQQSFYPTLAINSYLGDLKALKHVPDDQRLNLIGYEAGCGQSPYKGYQALCDLRNKDRVWEKINSISTNAQAIWVTASLGGNTGTGGISELIGWAAYTQKPVGAILTLPRKGNLEELSNALDALAPIYNDLLGPEADRPLKSLIIVDNEKIYQDYLRDKQAHLVPEGIDWMTYANTKLAHTLHELNVLPTSASDVNFDPEDFRKVLFSSGSITFAKHLIRTVPTFSEQDLKEEVLRTVVDGGMLSRGFDDETGVIAGAVCLIIPEGSRVATVNSLEVISDELKAKFPGLRAGLQQGYTTWEQKNQMLVYTLMSLTALPERAQHLKEEHKALKAEQEALYARRASSRIEHRGGASAPRHVSTFTGFSASGPSTSPFAISPSSPTPLTPAAQPRNEPAWPAWKSPTSAEDEALEEQLTWPGRKSPAPSPLVNATTQQAKESLASLAPNNNGSFNDLLPKKQKQQHHKNKYPQ</sequence>
<dbReference type="InterPro" id="IPR054719">
    <property type="entry name" value="TubZ-like_C"/>
</dbReference>
<dbReference type="Pfam" id="PF22453">
    <property type="entry name" value="TubZ-like_C"/>
    <property type="match status" value="1"/>
</dbReference>
<evidence type="ECO:0000313" key="5">
    <source>
        <dbReference type="Proteomes" id="UP000294813"/>
    </source>
</evidence>
<feature type="region of interest" description="Disordered" evidence="1">
    <location>
        <begin position="395"/>
        <end position="523"/>
    </location>
</feature>
<name>A0A4R2RNJ4_9FIRM</name>